<feature type="signal peptide" evidence="2">
    <location>
        <begin position="1"/>
        <end position="27"/>
    </location>
</feature>
<evidence type="ECO:0000256" key="2">
    <source>
        <dbReference type="SAM" id="SignalP"/>
    </source>
</evidence>
<accession>A0ABS0AFM4</accession>
<evidence type="ECO:0000256" key="1">
    <source>
        <dbReference type="SAM" id="Phobius"/>
    </source>
</evidence>
<keyword evidence="4" id="KW-1185">Reference proteome</keyword>
<dbReference type="InterPro" id="IPR016924">
    <property type="entry name" value="UCP029543"/>
</dbReference>
<name>A0ABS0AFM4_9GAMM</name>
<dbReference type="Proteomes" id="UP000644441">
    <property type="component" value="Unassembled WGS sequence"/>
</dbReference>
<evidence type="ECO:0000313" key="4">
    <source>
        <dbReference type="Proteomes" id="UP000644441"/>
    </source>
</evidence>
<evidence type="ECO:0000313" key="3">
    <source>
        <dbReference type="EMBL" id="MBF5052951.1"/>
    </source>
</evidence>
<evidence type="ECO:0008006" key="5">
    <source>
        <dbReference type="Google" id="ProtNLM"/>
    </source>
</evidence>
<dbReference type="Pfam" id="PF20332">
    <property type="entry name" value="DUF6627"/>
    <property type="match status" value="1"/>
</dbReference>
<feature type="chain" id="PRO_5045165523" description="PA2779 family protein" evidence="2">
    <location>
        <begin position="28"/>
        <end position="129"/>
    </location>
</feature>
<sequence length="129" mass="13659">MKKQITGVLTALVMLFTQGLFVPAAHAAMVTTDGMVSSEQRAATERKVMRLMNHEAAAKVLAKNGVTPGDVEKRLGRLSDRELNQLAQKAEQMPAGGSVVGVILAVILILVLLDLLGATDVFPVIDPIG</sequence>
<dbReference type="NCBIfam" id="NF033919">
    <property type="entry name" value="PA2779_fam"/>
    <property type="match status" value="1"/>
</dbReference>
<dbReference type="InterPro" id="IPR046735">
    <property type="entry name" value="PA2779-like"/>
</dbReference>
<gene>
    <name evidence="3" type="ORF">ISO4_01553</name>
</gene>
<reference evidence="3 4" key="1">
    <citation type="submission" date="2012-09" db="EMBL/GenBank/DDBJ databases">
        <title>Genome Sequence of alkane-degrading Bacterium Alcanivorax venustensis ISO4.</title>
        <authorList>
            <person name="Lai Q."/>
            <person name="Shao Z."/>
        </authorList>
    </citation>
    <scope>NUCLEOTIDE SEQUENCE [LARGE SCALE GENOMIC DNA]</scope>
    <source>
        <strain evidence="3 4">ISO4</strain>
    </source>
</reference>
<protein>
    <recommendedName>
        <fullName evidence="5">PA2779 family protein</fullName>
    </recommendedName>
</protein>
<organism evidence="3 4">
    <name type="scientific">Alloalcanivorax venustensis ISO4</name>
    <dbReference type="NCBI Taxonomy" id="1177184"/>
    <lineage>
        <taxon>Bacteria</taxon>
        <taxon>Pseudomonadati</taxon>
        <taxon>Pseudomonadota</taxon>
        <taxon>Gammaproteobacteria</taxon>
        <taxon>Oceanospirillales</taxon>
        <taxon>Alcanivoracaceae</taxon>
        <taxon>Alloalcanivorax</taxon>
    </lineage>
</organism>
<dbReference type="EMBL" id="ARXR01000010">
    <property type="protein sequence ID" value="MBF5052951.1"/>
    <property type="molecule type" value="Genomic_DNA"/>
</dbReference>
<keyword evidence="1" id="KW-0812">Transmembrane</keyword>
<feature type="transmembrane region" description="Helical" evidence="1">
    <location>
        <begin position="95"/>
        <end position="116"/>
    </location>
</feature>
<keyword evidence="1" id="KW-1133">Transmembrane helix</keyword>
<keyword evidence="1" id="KW-0472">Membrane</keyword>
<proteinExistence type="predicted"/>
<comment type="caution">
    <text evidence="3">The sequence shown here is derived from an EMBL/GenBank/DDBJ whole genome shotgun (WGS) entry which is preliminary data.</text>
</comment>
<keyword evidence="2" id="KW-0732">Signal</keyword>
<dbReference type="PIRSF" id="PIRSF029543">
    <property type="entry name" value="UCP029543"/>
    <property type="match status" value="1"/>
</dbReference>